<evidence type="ECO:0000313" key="3">
    <source>
        <dbReference type="Proteomes" id="UP000007800"/>
    </source>
</evidence>
<feature type="compositionally biased region" description="Low complexity" evidence="1">
    <location>
        <begin position="183"/>
        <end position="203"/>
    </location>
</feature>
<keyword evidence="3" id="KW-1185">Reference proteome</keyword>
<protein>
    <submittedName>
        <fullName evidence="2">Uncharacterized protein</fullName>
    </submittedName>
</protein>
<dbReference type="GeneID" id="9065417"/>
<evidence type="ECO:0000256" key="1">
    <source>
        <dbReference type="SAM" id="MobiDB-lite"/>
    </source>
</evidence>
<dbReference type="Proteomes" id="UP000007800">
    <property type="component" value="Unassembled WGS sequence"/>
</dbReference>
<feature type="compositionally biased region" description="Polar residues" evidence="1">
    <location>
        <begin position="262"/>
        <end position="286"/>
    </location>
</feature>
<dbReference type="OrthoDB" id="491704at2759"/>
<feature type="compositionally biased region" description="Polar residues" evidence="1">
    <location>
        <begin position="99"/>
        <end position="121"/>
    </location>
</feature>
<feature type="compositionally biased region" description="Basic residues" evidence="1">
    <location>
        <begin position="323"/>
        <end position="333"/>
    </location>
</feature>
<proteinExistence type="predicted"/>
<reference evidence="2 3" key="1">
    <citation type="submission" date="2008-07" db="EMBL/GenBank/DDBJ databases">
        <authorList>
            <person name="El-Sayed N."/>
            <person name="Caler E."/>
            <person name="Inman J."/>
            <person name="Amedeo P."/>
            <person name="Hass B."/>
            <person name="Wortman J."/>
        </authorList>
    </citation>
    <scope>NUCLEOTIDE SEQUENCE [LARGE SCALE GENOMIC DNA]</scope>
    <source>
        <strain evidence="3">ATCC 50983 / TXsc</strain>
    </source>
</reference>
<name>C5LAC3_PERM5</name>
<feature type="region of interest" description="Disordered" evidence="1">
    <location>
        <begin position="154"/>
        <end position="371"/>
    </location>
</feature>
<feature type="region of interest" description="Disordered" evidence="1">
    <location>
        <begin position="99"/>
        <end position="132"/>
    </location>
</feature>
<dbReference type="RefSeq" id="XP_002774563.1">
    <property type="nucleotide sequence ID" value="XM_002774517.1"/>
</dbReference>
<evidence type="ECO:0000313" key="2">
    <source>
        <dbReference type="EMBL" id="EER06379.1"/>
    </source>
</evidence>
<dbReference type="AlphaFoldDB" id="C5LAC3"/>
<gene>
    <name evidence="2" type="ORF">Pmar_PMAR006147</name>
</gene>
<feature type="compositionally biased region" description="Low complexity" evidence="1">
    <location>
        <begin position="122"/>
        <end position="132"/>
    </location>
</feature>
<sequence length="388" mass="42963">MLPLKNCYIVCTGPNGVKETESNGDTAAGERTYASSDYNHGYYNHSHWQYGSPYHKQNKWRSWRNWYPRRRSHDYYGWTNSQKKWNWWYNDYNNGKETNTTTSVESSPCLTSPRTSSVQASPTEANPTTTTATELHEEGVLTFDDDVPWWKRAGRPGPSPAKEAKLRPNINKKTGGAPTSFPTATREYTGTTTSSTSAATGTRLCALPSRPTEPISVPARDTHPASSGDEMPSNGTLKRTNKRCSLPNVDDASHLNKKVRATATSRGHSVQQLPSNDVGGEQSSVNKARERLAEPIDLGSANDGNSDDADNGDWSASKSLVRERRRAKNLPKRQRPDSLARGDDEESARPRAKRSTCAATPISATSLPRLPKRGRILHYVVDQAVQTD</sequence>
<accession>C5LAC3</accession>
<dbReference type="InParanoid" id="C5LAC3"/>
<dbReference type="EMBL" id="GG680729">
    <property type="protein sequence ID" value="EER06379.1"/>
    <property type="molecule type" value="Genomic_DNA"/>
</dbReference>
<organism evidence="3">
    <name type="scientific">Perkinsus marinus (strain ATCC 50983 / TXsc)</name>
    <dbReference type="NCBI Taxonomy" id="423536"/>
    <lineage>
        <taxon>Eukaryota</taxon>
        <taxon>Sar</taxon>
        <taxon>Alveolata</taxon>
        <taxon>Perkinsozoa</taxon>
        <taxon>Perkinsea</taxon>
        <taxon>Perkinsida</taxon>
        <taxon>Perkinsidae</taxon>
        <taxon>Perkinsus</taxon>
    </lineage>
</organism>